<dbReference type="SUPFAM" id="SSF56300">
    <property type="entry name" value="Metallo-dependent phosphatases"/>
    <property type="match status" value="1"/>
</dbReference>
<dbReference type="InterPro" id="IPR029052">
    <property type="entry name" value="Metallo-depent_PP-like"/>
</dbReference>
<evidence type="ECO:0000313" key="3">
    <source>
        <dbReference type="EMBL" id="ETR74159.1"/>
    </source>
</evidence>
<dbReference type="Gene3D" id="3.60.21.10">
    <property type="match status" value="1"/>
</dbReference>
<reference evidence="4" key="1">
    <citation type="submission" date="2012-11" db="EMBL/GenBank/DDBJ databases">
        <authorList>
            <person name="Lucero-Rivera Y.E."/>
            <person name="Tovar-Ramirez D."/>
        </authorList>
    </citation>
    <scope>NUCLEOTIDE SEQUENCE [LARGE SCALE GENOMIC DNA]</scope>
    <source>
        <strain evidence="4">Araruama</strain>
    </source>
</reference>
<sequence length="365" mass="42703">MDRILFLGDLLYDYNFIQKDIETMGLFFKKNNFFVIPNLEAPLKSNNPRKKWINLYNHSNIIQVLKLLNVFAVNIANNHIMDWNNKGLFDLIQQLKKADIKYFGAGNCLDEAISPCIIGLNQTKIGISGFGWKEEMCVPASHNKPGVAPLKISFVEKAIQIMTKNNVDQKVIHLHWGYEYEFYPLPIHRKLVHQMIDLGADLIIGHHAHVIQAIETYRNKKIYYGLGNYYFGSRRVNFDTCKNPIGEQNSRFGLGIIWDTYKFETILFDSFNNNTRLIDSKKYPLIDITHIPLSSYNSFFRKNRVSTRKPSLYISKYAFVISIIKLYWCKNKELLVKYFVILLDKIGLKEFVRKIYYKNKELAQT</sequence>
<dbReference type="Proteomes" id="UP000189670">
    <property type="component" value="Unassembled WGS sequence"/>
</dbReference>
<organism evidence="3 4">
    <name type="scientific">Candidatus Magnetoglobus multicellularis str. Araruama</name>
    <dbReference type="NCBI Taxonomy" id="890399"/>
    <lineage>
        <taxon>Bacteria</taxon>
        <taxon>Pseudomonadati</taxon>
        <taxon>Thermodesulfobacteriota</taxon>
        <taxon>Desulfobacteria</taxon>
        <taxon>Desulfobacterales</taxon>
        <taxon>Desulfobacteraceae</taxon>
        <taxon>Candidatus Magnetoglobus</taxon>
    </lineage>
</organism>
<protein>
    <submittedName>
        <fullName evidence="3">Poly-gamma-glutamate synthesis protein (Capsule biosynthesis protein)</fullName>
    </submittedName>
</protein>
<evidence type="ECO:0000256" key="1">
    <source>
        <dbReference type="ARBA" id="ARBA00005662"/>
    </source>
</evidence>
<dbReference type="EMBL" id="ATBP01000019">
    <property type="protein sequence ID" value="ETR74159.1"/>
    <property type="molecule type" value="Genomic_DNA"/>
</dbReference>
<comment type="caution">
    <text evidence="3">The sequence shown here is derived from an EMBL/GenBank/DDBJ whole genome shotgun (WGS) entry which is preliminary data.</text>
</comment>
<proteinExistence type="inferred from homology"/>
<gene>
    <name evidence="3" type="ORF">OMM_00410</name>
</gene>
<dbReference type="InterPro" id="IPR019079">
    <property type="entry name" value="Capsule_synth_CapA"/>
</dbReference>
<dbReference type="Pfam" id="PF09587">
    <property type="entry name" value="PGA_cap"/>
    <property type="match status" value="1"/>
</dbReference>
<dbReference type="SMART" id="SM00854">
    <property type="entry name" value="PGA_cap"/>
    <property type="match status" value="1"/>
</dbReference>
<comment type="similarity">
    <text evidence="1">Belongs to the CapA family.</text>
</comment>
<name>A0A1V1PGY3_9BACT</name>
<evidence type="ECO:0000259" key="2">
    <source>
        <dbReference type="SMART" id="SM00854"/>
    </source>
</evidence>
<dbReference type="InterPro" id="IPR052169">
    <property type="entry name" value="CW_Biosynth-Accessory"/>
</dbReference>
<evidence type="ECO:0000313" key="4">
    <source>
        <dbReference type="Proteomes" id="UP000189670"/>
    </source>
</evidence>
<feature type="domain" description="Capsule synthesis protein CapA" evidence="2">
    <location>
        <begin position="3"/>
        <end position="233"/>
    </location>
</feature>
<accession>A0A1V1PGY3</accession>
<dbReference type="CDD" id="cd07381">
    <property type="entry name" value="MPP_CapA"/>
    <property type="match status" value="1"/>
</dbReference>
<dbReference type="AlphaFoldDB" id="A0A1V1PGY3"/>
<dbReference type="PANTHER" id="PTHR33393:SF13">
    <property type="entry name" value="PGA BIOSYNTHESIS PROTEIN CAPA"/>
    <property type="match status" value="1"/>
</dbReference>
<dbReference type="PANTHER" id="PTHR33393">
    <property type="entry name" value="POLYGLUTAMINE SYNTHESIS ACCESSORY PROTEIN RV0574C-RELATED"/>
    <property type="match status" value="1"/>
</dbReference>